<dbReference type="SMART" id="SM00481">
    <property type="entry name" value="POLIIIAc"/>
    <property type="match status" value="1"/>
</dbReference>
<dbReference type="Gene3D" id="3.20.20.140">
    <property type="entry name" value="Metal-dependent hydrolases"/>
    <property type="match status" value="1"/>
</dbReference>
<dbReference type="SUPFAM" id="SSF89550">
    <property type="entry name" value="PHP domain-like"/>
    <property type="match status" value="1"/>
</dbReference>
<dbReference type="NCBIfam" id="TIGR00594">
    <property type="entry name" value="polc"/>
    <property type="match status" value="1"/>
</dbReference>
<dbReference type="EMBL" id="BMOY01000038">
    <property type="protein sequence ID" value="GGJ11565.1"/>
    <property type="molecule type" value="Genomic_DNA"/>
</dbReference>
<protein>
    <recommendedName>
        <fullName evidence="1">DNA-directed DNA polymerase</fullName>
        <ecNumber evidence="1">2.7.7.7</ecNumber>
    </recommendedName>
</protein>
<evidence type="ECO:0000259" key="7">
    <source>
        <dbReference type="SMART" id="SM00481"/>
    </source>
</evidence>
<dbReference type="InterPro" id="IPR041931">
    <property type="entry name" value="DNA_pol3_alpha_thumb_dom"/>
</dbReference>
<keyword evidence="2" id="KW-0808">Transferase</keyword>
<keyword evidence="5 8" id="KW-0239">DNA-directed DNA polymerase</keyword>
<dbReference type="InterPro" id="IPR040982">
    <property type="entry name" value="DNA_pol3_finger"/>
</dbReference>
<dbReference type="InterPro" id="IPR004013">
    <property type="entry name" value="PHP_dom"/>
</dbReference>
<dbReference type="Gene3D" id="1.10.10.1600">
    <property type="entry name" value="Bacterial DNA polymerase III alpha subunit, thumb domain"/>
    <property type="match status" value="1"/>
</dbReference>
<dbReference type="Pfam" id="PF07733">
    <property type="entry name" value="DNA_pol3_alpha"/>
    <property type="match status" value="1"/>
</dbReference>
<evidence type="ECO:0000256" key="2">
    <source>
        <dbReference type="ARBA" id="ARBA00022679"/>
    </source>
</evidence>
<sequence>MSGFVHLHVHTEYSLREGALRIRDLVRRAAEYGMPAVAVTDTLALYGAVSFYVEAKAAGIRPIVGVQMQVAKAPLAEDPGPGRRNMAPALDTAVLLAEDFTGYQQLVRLVTKARSRERLPCVTLDELADHAAHVVALIGGGESRVLRAFSAGDEAEAETWLDLWMERWPKGALYVDIQDHGLPEERRGLPGLVKSARRRGLPMVATNDVHYLEPADAELQRVLAQIEGAEGARGLQGERYHFASAEEMARRFVHLPEALANTALVAERCRLELPLGQVLLPRYPTPDGEQAAAVLRRAAEAGARQRYGDLPPAVRERLDYELSVIERMGFADYFLVVADFIRYAHKQGIATGPGRGSAAGSLVAYALRITDVDPIRHHLLFERFLNPERVSWPDIDTDFEYERRMEVIQYVVARYGADKVAQIGTFGTLAARAAVRDAGRVLGADKGLVDQLAKLIPGQPGMTLAKAMAEVPAVSQFLDRHPPLRALWDTAVRLEGFPRHTSVHAAGVVISPVPLTDLVPVEPGADGIPVTQYAMEDIERLGLVKMDFLGLRTLTLIDHCAASVARRTGRAIDWRKVPEDDPKTYAMLARGEADGCFQLESPGMRRVLREVQPANLEDIAAVISLYRPGPMEHIPEFVAAKHGRAPIRYPHPDLEPILRDTYGVIVYQEQIMQIAARMAGFSLGEADLLRRAVSKKKREVLDQERSRFVAGCLARGYDEAVANEVYDLIVRFADYGFNRSHAAAYAVLAYRTAYLRANHLPDFLAGLLSMSIASPDKLRAYERDARQHGIRILPPDVQHSEALYVVEADDAIRTGLLAVRNVGRAAVDAILAARREAPFRSLVDFVERVNPRMCNRKAVESLLAAGALAGLLPGGMSRQAALHALDEAYAAAEGARLAAGLLLDDAAPAPAPAPSPPQVLYIRYAAGEGARQALWRVRQVLGMYPGETRVALYDGSKRRLRVLEPRWSVSPQPELISALEEIVGLGNARLGPWPRSPRGV</sequence>
<organism evidence="8 9">
    <name type="scientific">Alicyclobacillus cellulosilyticus</name>
    <dbReference type="NCBI Taxonomy" id="1003997"/>
    <lineage>
        <taxon>Bacteria</taxon>
        <taxon>Bacillati</taxon>
        <taxon>Bacillota</taxon>
        <taxon>Bacilli</taxon>
        <taxon>Bacillales</taxon>
        <taxon>Alicyclobacillaceae</taxon>
        <taxon>Alicyclobacillus</taxon>
    </lineage>
</organism>
<dbReference type="Pfam" id="PF17657">
    <property type="entry name" value="DNA_pol3_finger"/>
    <property type="match status" value="1"/>
</dbReference>
<dbReference type="NCBIfam" id="NF004226">
    <property type="entry name" value="PRK05673.1"/>
    <property type="match status" value="1"/>
</dbReference>
<dbReference type="InterPro" id="IPR011708">
    <property type="entry name" value="DNA_pol3_alpha_NTPase_dom"/>
</dbReference>
<dbReference type="InterPro" id="IPR016195">
    <property type="entry name" value="Pol/histidinol_Pase-like"/>
</dbReference>
<dbReference type="InterPro" id="IPR004805">
    <property type="entry name" value="DnaE2/DnaE/PolC"/>
</dbReference>
<keyword evidence="4" id="KW-0235">DNA replication</keyword>
<evidence type="ECO:0000256" key="6">
    <source>
        <dbReference type="ARBA" id="ARBA00049244"/>
    </source>
</evidence>
<dbReference type="InterPro" id="IPR029460">
    <property type="entry name" value="DNAPol_HHH"/>
</dbReference>
<dbReference type="PANTHER" id="PTHR32294:SF0">
    <property type="entry name" value="DNA POLYMERASE III SUBUNIT ALPHA"/>
    <property type="match status" value="1"/>
</dbReference>
<dbReference type="Gene3D" id="1.10.150.870">
    <property type="match status" value="1"/>
</dbReference>
<proteinExistence type="predicted"/>
<dbReference type="Pfam" id="PF02811">
    <property type="entry name" value="PHP"/>
    <property type="match status" value="1"/>
</dbReference>
<feature type="domain" description="Polymerase/histidinol phosphatase N-terminal" evidence="7">
    <location>
        <begin position="5"/>
        <end position="72"/>
    </location>
</feature>
<dbReference type="GO" id="GO:0006260">
    <property type="term" value="P:DNA replication"/>
    <property type="evidence" value="ECO:0007669"/>
    <property type="project" value="UniProtKB-KW"/>
</dbReference>
<reference evidence="8" key="1">
    <citation type="journal article" date="2014" name="Int. J. Syst. Evol. Microbiol.">
        <title>Complete genome sequence of Corynebacterium casei LMG S-19264T (=DSM 44701T), isolated from a smear-ripened cheese.</title>
        <authorList>
            <consortium name="US DOE Joint Genome Institute (JGI-PGF)"/>
            <person name="Walter F."/>
            <person name="Albersmeier A."/>
            <person name="Kalinowski J."/>
            <person name="Ruckert C."/>
        </authorList>
    </citation>
    <scope>NUCLEOTIDE SEQUENCE</scope>
    <source>
        <strain evidence="8">JCM 18487</strain>
    </source>
</reference>
<dbReference type="AlphaFoldDB" id="A0A917KET6"/>
<comment type="caution">
    <text evidence="8">The sequence shown here is derived from an EMBL/GenBank/DDBJ whole genome shotgun (WGS) entry which is preliminary data.</text>
</comment>
<dbReference type="EC" id="2.7.7.7" evidence="1"/>
<evidence type="ECO:0000256" key="4">
    <source>
        <dbReference type="ARBA" id="ARBA00022705"/>
    </source>
</evidence>
<dbReference type="InterPro" id="IPR003141">
    <property type="entry name" value="Pol/His_phosphatase_N"/>
</dbReference>
<dbReference type="Proteomes" id="UP000637695">
    <property type="component" value="Unassembled WGS sequence"/>
</dbReference>
<evidence type="ECO:0000256" key="5">
    <source>
        <dbReference type="ARBA" id="ARBA00022932"/>
    </source>
</evidence>
<name>A0A917KET6_9BACL</name>
<evidence type="ECO:0000313" key="9">
    <source>
        <dbReference type="Proteomes" id="UP000637695"/>
    </source>
</evidence>
<accession>A0A917KET6</accession>
<keyword evidence="3" id="KW-0548">Nucleotidyltransferase</keyword>
<reference evidence="8" key="2">
    <citation type="submission" date="2020-09" db="EMBL/GenBank/DDBJ databases">
        <authorList>
            <person name="Sun Q."/>
            <person name="Ohkuma M."/>
        </authorList>
    </citation>
    <scope>NUCLEOTIDE SEQUENCE</scope>
    <source>
        <strain evidence="8">JCM 18487</strain>
    </source>
</reference>
<evidence type="ECO:0000256" key="3">
    <source>
        <dbReference type="ARBA" id="ARBA00022695"/>
    </source>
</evidence>
<evidence type="ECO:0000313" key="8">
    <source>
        <dbReference type="EMBL" id="GGJ11565.1"/>
    </source>
</evidence>
<evidence type="ECO:0000256" key="1">
    <source>
        <dbReference type="ARBA" id="ARBA00012417"/>
    </source>
</evidence>
<comment type="catalytic activity">
    <reaction evidence="6">
        <text>DNA(n) + a 2'-deoxyribonucleoside 5'-triphosphate = DNA(n+1) + diphosphate</text>
        <dbReference type="Rhea" id="RHEA:22508"/>
        <dbReference type="Rhea" id="RHEA-COMP:17339"/>
        <dbReference type="Rhea" id="RHEA-COMP:17340"/>
        <dbReference type="ChEBI" id="CHEBI:33019"/>
        <dbReference type="ChEBI" id="CHEBI:61560"/>
        <dbReference type="ChEBI" id="CHEBI:173112"/>
        <dbReference type="EC" id="2.7.7.7"/>
    </reaction>
</comment>
<keyword evidence="9" id="KW-1185">Reference proteome</keyword>
<dbReference type="Pfam" id="PF14579">
    <property type="entry name" value="HHH_6"/>
    <property type="match status" value="1"/>
</dbReference>
<dbReference type="GO" id="GO:0003887">
    <property type="term" value="F:DNA-directed DNA polymerase activity"/>
    <property type="evidence" value="ECO:0007669"/>
    <property type="project" value="UniProtKB-KW"/>
</dbReference>
<dbReference type="GO" id="GO:0008408">
    <property type="term" value="F:3'-5' exonuclease activity"/>
    <property type="evidence" value="ECO:0007669"/>
    <property type="project" value="InterPro"/>
</dbReference>
<dbReference type="PANTHER" id="PTHR32294">
    <property type="entry name" value="DNA POLYMERASE III SUBUNIT ALPHA"/>
    <property type="match status" value="1"/>
</dbReference>
<gene>
    <name evidence="8" type="ORF">GCM10010885_21110</name>
</gene>